<dbReference type="NCBIfam" id="TIGR00488">
    <property type="entry name" value="bis(5'-nucleosyl)-tetraphosphatase (symmetrical) YqeK"/>
    <property type="match status" value="1"/>
</dbReference>
<evidence type="ECO:0000313" key="8">
    <source>
        <dbReference type="EMBL" id="WYJ87293.1"/>
    </source>
</evidence>
<proteinExistence type="predicted"/>
<evidence type="ECO:0000256" key="4">
    <source>
        <dbReference type="ARBA" id="ARBA00022801"/>
    </source>
</evidence>
<evidence type="ECO:0000256" key="5">
    <source>
        <dbReference type="ARBA" id="ARBA00023004"/>
    </source>
</evidence>
<keyword evidence="2" id="KW-0479">Metal-binding</keyword>
<dbReference type="InterPro" id="IPR006674">
    <property type="entry name" value="HD_domain"/>
</dbReference>
<feature type="domain" description="HD" evidence="7">
    <location>
        <begin position="25"/>
        <end position="137"/>
    </location>
</feature>
<dbReference type="InterPro" id="IPR051094">
    <property type="entry name" value="Diverse_Catalytic_Enzymes"/>
</dbReference>
<reference evidence="9" key="1">
    <citation type="submission" date="2017-05" db="EMBL/GenBank/DDBJ databases">
        <title>The Genome Sequence of EEnterococcus faecalis 9F2_4866.</title>
        <authorList>
            <consortium name="The Broad Institute Genomics Platform"/>
            <consortium name="The Broad Institute Genomic Center for Infectious Diseases"/>
            <person name="Earl A."/>
            <person name="Manson A."/>
            <person name="Schwartman J."/>
            <person name="Gilmore M."/>
            <person name="Abouelleil A."/>
            <person name="Cao P."/>
            <person name="Chapman S."/>
            <person name="Cusick C."/>
            <person name="Shea T."/>
            <person name="Young S."/>
            <person name="Neafsey D."/>
            <person name="Nusbaum C."/>
            <person name="Birren B."/>
        </authorList>
    </citation>
    <scope>NUCLEOTIDE SEQUENCE [LARGE SCALE GENOMIC DNA]</scope>
    <source>
        <strain evidence="9">12C11_DIV0727</strain>
    </source>
</reference>
<sequence length="196" mass="22268">MGTIDQEYLQASIEQFLSEANCLKTYAHCIAVGDYAYKLAEQFMADPHKAQIAGYLHDISAVYPDDQRVEIANKMGIALYKEEIVLPMIIHQRMSKEIAISQFNINDSEILSAIECHTTLKGNYSILDLVVFIADKIKWDQDGEPPYITGLMAALDHSLESAAYYYIDYLLHHGIQVTHPWLNEAYVKLKQQLEPA</sequence>
<keyword evidence="3" id="KW-0547">Nucleotide-binding</keyword>
<dbReference type="CDD" id="cd00077">
    <property type="entry name" value="HDc"/>
    <property type="match status" value="1"/>
</dbReference>
<dbReference type="InterPro" id="IPR003607">
    <property type="entry name" value="HD/PDEase_dom"/>
</dbReference>
<dbReference type="PANTHER" id="PTHR35795:SF1">
    <property type="entry name" value="BIS(5'-NUCLEOSYL)-TETRAPHOSPHATASE, SYMMETRICAL"/>
    <property type="match status" value="1"/>
</dbReference>
<comment type="catalytic activity">
    <reaction evidence="6">
        <text>P(1),P(4)-bis(5'-adenosyl) tetraphosphate + H2O = 2 ADP + 2 H(+)</text>
        <dbReference type="Rhea" id="RHEA:24252"/>
        <dbReference type="ChEBI" id="CHEBI:15377"/>
        <dbReference type="ChEBI" id="CHEBI:15378"/>
        <dbReference type="ChEBI" id="CHEBI:58141"/>
        <dbReference type="ChEBI" id="CHEBI:456216"/>
        <dbReference type="EC" id="3.6.1.41"/>
    </reaction>
</comment>
<protein>
    <recommendedName>
        <fullName evidence="1">bis(5'-nucleosyl)-tetraphosphatase (symmetrical)</fullName>
        <ecNumber evidence="1">3.6.1.41</ecNumber>
    </recommendedName>
</protein>
<keyword evidence="4" id="KW-0378">Hydrolase</keyword>
<dbReference type="Gene3D" id="1.10.3210.10">
    <property type="entry name" value="Hypothetical protein af1432"/>
    <property type="match status" value="1"/>
</dbReference>
<dbReference type="InterPro" id="IPR006675">
    <property type="entry name" value="HDIG_dom"/>
</dbReference>
<dbReference type="PANTHER" id="PTHR35795">
    <property type="entry name" value="SLR1885 PROTEIN"/>
    <property type="match status" value="1"/>
</dbReference>
<name>A0ABZ2T7E2_9ENTE</name>
<evidence type="ECO:0000313" key="9">
    <source>
        <dbReference type="Proteomes" id="UP000195080"/>
    </source>
</evidence>
<organism evidence="8 9">
    <name type="scientific">Candidatus Enterococcus lemimoniae</name>
    <dbReference type="NCBI Taxonomy" id="1834167"/>
    <lineage>
        <taxon>Bacteria</taxon>
        <taxon>Bacillati</taxon>
        <taxon>Bacillota</taxon>
        <taxon>Bacilli</taxon>
        <taxon>Lactobacillales</taxon>
        <taxon>Enterococcaceae</taxon>
        <taxon>Enterococcus</taxon>
    </lineage>
</organism>
<dbReference type="Pfam" id="PF01966">
    <property type="entry name" value="HD"/>
    <property type="match status" value="1"/>
</dbReference>
<dbReference type="EMBL" id="CP147248">
    <property type="protein sequence ID" value="WYJ87293.1"/>
    <property type="molecule type" value="Genomic_DNA"/>
</dbReference>
<keyword evidence="9" id="KW-1185">Reference proteome</keyword>
<evidence type="ECO:0000256" key="6">
    <source>
        <dbReference type="ARBA" id="ARBA00049417"/>
    </source>
</evidence>
<evidence type="ECO:0000259" key="7">
    <source>
        <dbReference type="Pfam" id="PF01966"/>
    </source>
</evidence>
<dbReference type="InterPro" id="IPR005249">
    <property type="entry name" value="YqeK"/>
</dbReference>
<evidence type="ECO:0000256" key="3">
    <source>
        <dbReference type="ARBA" id="ARBA00022741"/>
    </source>
</evidence>
<evidence type="ECO:0000256" key="1">
    <source>
        <dbReference type="ARBA" id="ARBA00012506"/>
    </source>
</evidence>
<evidence type="ECO:0000256" key="2">
    <source>
        <dbReference type="ARBA" id="ARBA00022723"/>
    </source>
</evidence>
<dbReference type="NCBIfam" id="TIGR00277">
    <property type="entry name" value="HDIG"/>
    <property type="match status" value="1"/>
</dbReference>
<dbReference type="EC" id="3.6.1.41" evidence="1"/>
<keyword evidence="5" id="KW-0408">Iron</keyword>
<dbReference type="RefSeq" id="WP_086445284.1">
    <property type="nucleotide sequence ID" value="NZ_CP147248.1"/>
</dbReference>
<accession>A0ABZ2T7E2</accession>
<dbReference type="Proteomes" id="UP000195080">
    <property type="component" value="Chromosome"/>
</dbReference>
<gene>
    <name evidence="8" type="ORF">A5866_002389</name>
</gene>
<dbReference type="SUPFAM" id="SSF109604">
    <property type="entry name" value="HD-domain/PDEase-like"/>
    <property type="match status" value="1"/>
</dbReference>